<gene>
    <name evidence="1" type="ORF">DAA48_04535</name>
</gene>
<reference evidence="1 2" key="1">
    <citation type="submission" date="2018-03" db="EMBL/GenBank/DDBJ databases">
        <title>Aeromonas veronii whole genome sequencing and analysis.</title>
        <authorList>
            <person name="Xie H."/>
            <person name="Liu T."/>
            <person name="Wang K."/>
        </authorList>
    </citation>
    <scope>NUCLEOTIDE SEQUENCE [LARGE SCALE GENOMIC DNA]</scope>
    <source>
        <strain evidence="1 2">XH.VA.1</strain>
    </source>
</reference>
<dbReference type="AlphaFoldDB" id="A0A2T4N733"/>
<evidence type="ECO:0000313" key="1">
    <source>
        <dbReference type="EMBL" id="PTH82623.1"/>
    </source>
</evidence>
<sequence>MSRVLVFVEGQTEETFVRDLLVPYFAPLGIYLTPILAQTSPGHKGGIVSYGKVKHQVTRLCRQDRGAYVTTLIDYYGLPTDFPAIDNQAQDAHQRVLQIEQALQQDIDEPNFVPNLLLHEFEALLFSAPAKFAEWLDDGEPVAELEAIRAAFYSPEHINNSPQTAPSKRILALVPNYKKTLHGPLIAEDIGLDAIRAQCPHFNHWIERLLALSH</sequence>
<accession>A0A2T4N733</accession>
<dbReference type="RefSeq" id="WP_107682617.1">
    <property type="nucleotide sequence ID" value="NZ_CAWPJX010000017.1"/>
</dbReference>
<evidence type="ECO:0000313" key="2">
    <source>
        <dbReference type="Proteomes" id="UP000241986"/>
    </source>
</evidence>
<name>A0A2T4N733_AERVE</name>
<proteinExistence type="predicted"/>
<dbReference type="Pfam" id="PF14103">
    <property type="entry name" value="DUF4276"/>
    <property type="match status" value="1"/>
</dbReference>
<evidence type="ECO:0008006" key="3">
    <source>
        <dbReference type="Google" id="ProtNLM"/>
    </source>
</evidence>
<organism evidence="1 2">
    <name type="scientific">Aeromonas veronii</name>
    <dbReference type="NCBI Taxonomy" id="654"/>
    <lineage>
        <taxon>Bacteria</taxon>
        <taxon>Pseudomonadati</taxon>
        <taxon>Pseudomonadota</taxon>
        <taxon>Gammaproteobacteria</taxon>
        <taxon>Aeromonadales</taxon>
        <taxon>Aeromonadaceae</taxon>
        <taxon>Aeromonas</taxon>
    </lineage>
</organism>
<protein>
    <recommendedName>
        <fullName evidence="3">DUF4276 family protein</fullName>
    </recommendedName>
</protein>
<dbReference type="EMBL" id="PZKL01000012">
    <property type="protein sequence ID" value="PTH82623.1"/>
    <property type="molecule type" value="Genomic_DNA"/>
</dbReference>
<comment type="caution">
    <text evidence="1">The sequence shown here is derived from an EMBL/GenBank/DDBJ whole genome shotgun (WGS) entry which is preliminary data.</text>
</comment>
<dbReference type="Proteomes" id="UP000241986">
    <property type="component" value="Unassembled WGS sequence"/>
</dbReference>
<dbReference type="InterPro" id="IPR025455">
    <property type="entry name" value="DUF4276"/>
</dbReference>